<evidence type="ECO:0000256" key="2">
    <source>
        <dbReference type="ARBA" id="ARBA00005747"/>
    </source>
</evidence>
<keyword evidence="14 16" id="KW-0472">Membrane</keyword>
<dbReference type="FunCoup" id="A0A2N3NID2">
    <property type="interactions" value="196"/>
</dbReference>
<keyword evidence="12 16" id="KW-0408">Iron</keyword>
<keyword evidence="11 16" id="KW-0560">Oxidoreductase</keyword>
<dbReference type="PANTHER" id="PTHR12863">
    <property type="entry name" value="FATTY ACID HYDROXYLASE"/>
    <property type="match status" value="1"/>
</dbReference>
<organism evidence="22 23">
    <name type="scientific">Lomentospora prolificans</name>
    <dbReference type="NCBI Taxonomy" id="41688"/>
    <lineage>
        <taxon>Eukaryota</taxon>
        <taxon>Fungi</taxon>
        <taxon>Dikarya</taxon>
        <taxon>Ascomycota</taxon>
        <taxon>Pezizomycotina</taxon>
        <taxon>Sordariomycetes</taxon>
        <taxon>Hypocreomycetidae</taxon>
        <taxon>Microascales</taxon>
        <taxon>Microascaceae</taxon>
        <taxon>Lomentospora</taxon>
    </lineage>
</organism>
<evidence type="ECO:0000256" key="17">
    <source>
        <dbReference type="PIRSR" id="PIRSR005149-1"/>
    </source>
</evidence>
<keyword evidence="9 17" id="KW-0862">Zinc</keyword>
<feature type="transmembrane region" description="Helical" evidence="20">
    <location>
        <begin position="197"/>
        <end position="216"/>
    </location>
</feature>
<comment type="subcellular location">
    <subcellularLocation>
        <location evidence="1">Endoplasmic reticulum membrane</location>
        <topology evidence="1">Multi-pass membrane protein</topology>
    </subcellularLocation>
</comment>
<comment type="cofactor">
    <cofactor evidence="16 17">
        <name>Zn(2+)</name>
        <dbReference type="ChEBI" id="CHEBI:29105"/>
    </cofactor>
    <text evidence="16 17">Binds 2 Zn(2+) ions per subunit that likely form a catalytic dimetal center.</text>
</comment>
<evidence type="ECO:0000256" key="10">
    <source>
        <dbReference type="ARBA" id="ARBA00022989"/>
    </source>
</evidence>
<comment type="caution">
    <text evidence="22">The sequence shown here is derived from an EMBL/GenBank/DDBJ whole genome shotgun (WGS) entry which is preliminary data.</text>
</comment>
<feature type="binding site" evidence="17">
    <location>
        <position position="350"/>
    </location>
    <ligand>
        <name>Zn(2+)</name>
        <dbReference type="ChEBI" id="CHEBI:29105"/>
        <label>1</label>
    </ligand>
</feature>
<evidence type="ECO:0000256" key="8">
    <source>
        <dbReference type="ARBA" id="ARBA00022832"/>
    </source>
</evidence>
<evidence type="ECO:0000256" key="20">
    <source>
        <dbReference type="SAM" id="Phobius"/>
    </source>
</evidence>
<evidence type="ECO:0000256" key="16">
    <source>
        <dbReference type="PIRNR" id="PIRNR005149"/>
    </source>
</evidence>
<feature type="transmembrane region" description="Helical" evidence="20">
    <location>
        <begin position="281"/>
        <end position="299"/>
    </location>
</feature>
<dbReference type="PANTHER" id="PTHR12863:SF1">
    <property type="entry name" value="FATTY ACID 2-HYDROXYLASE"/>
    <property type="match status" value="1"/>
</dbReference>
<comment type="cofactor">
    <cofactor evidence="18">
        <name>Fe cation</name>
        <dbReference type="ChEBI" id="CHEBI:24875"/>
    </cofactor>
</comment>
<feature type="domain" description="Cytochrome b5 heme-binding" evidence="21">
    <location>
        <begin position="6"/>
        <end position="85"/>
    </location>
</feature>
<evidence type="ECO:0000256" key="4">
    <source>
        <dbReference type="ARBA" id="ARBA00022617"/>
    </source>
</evidence>
<keyword evidence="6 16" id="KW-0479">Metal-binding</keyword>
<dbReference type="Pfam" id="PF00173">
    <property type="entry name" value="Cyt-b5"/>
    <property type="match status" value="1"/>
</dbReference>
<feature type="binding site" evidence="17">
    <location>
        <position position="351"/>
    </location>
    <ligand>
        <name>Zn(2+)</name>
        <dbReference type="ChEBI" id="CHEBI:29105"/>
        <label>1</label>
    </ligand>
</feature>
<evidence type="ECO:0000256" key="7">
    <source>
        <dbReference type="ARBA" id="ARBA00022824"/>
    </source>
</evidence>
<comment type="function">
    <text evidence="16">Ceramide hydroxylase involved in the hydroxylation of sphingolipid-associated very long chain fatty acids. Postulated to hydroxylate the very long chain fatty acid of dihydroceramides and phytoceramides at C-2.</text>
</comment>
<comment type="similarity">
    <text evidence="2 16">Belongs to the sterol desaturase family. SCS7 subfamily.</text>
</comment>
<feature type="binding site" description="axial binding residue" evidence="18">
    <location>
        <position position="41"/>
    </location>
    <ligand>
        <name>heme</name>
        <dbReference type="ChEBI" id="CHEBI:30413"/>
    </ligand>
    <ligandPart>
        <name>Fe</name>
        <dbReference type="ChEBI" id="CHEBI:18248"/>
    </ligandPart>
</feature>
<feature type="binding site" evidence="17">
    <location>
        <position position="347"/>
    </location>
    <ligand>
        <name>Zn(2+)</name>
        <dbReference type="ChEBI" id="CHEBI:29105"/>
        <label>1</label>
    </ligand>
</feature>
<dbReference type="EMBL" id="NLAX01000004">
    <property type="protein sequence ID" value="PKS12197.1"/>
    <property type="molecule type" value="Genomic_DNA"/>
</dbReference>
<dbReference type="PRINTS" id="PR00363">
    <property type="entry name" value="CYTOCHROMEB5"/>
</dbReference>
<dbReference type="InParanoid" id="A0A2N3NID2"/>
<dbReference type="OrthoDB" id="2204368at2759"/>
<feature type="binding site" evidence="17">
    <location>
        <position position="244"/>
    </location>
    <ligand>
        <name>Zn(2+)</name>
        <dbReference type="ChEBI" id="CHEBI:29105"/>
        <label>1</label>
    </ligand>
</feature>
<feature type="binding site" evidence="17">
    <location>
        <position position="272"/>
    </location>
    <ligand>
        <name>Zn(2+)</name>
        <dbReference type="ChEBI" id="CHEBI:29105"/>
        <label>1</label>
    </ligand>
</feature>
<dbReference type="Gene3D" id="3.10.120.10">
    <property type="entry name" value="Cytochrome b5-like heme/steroid binding domain"/>
    <property type="match status" value="1"/>
</dbReference>
<evidence type="ECO:0000256" key="14">
    <source>
        <dbReference type="ARBA" id="ARBA00023136"/>
    </source>
</evidence>
<evidence type="ECO:0000313" key="22">
    <source>
        <dbReference type="EMBL" id="PKS12197.1"/>
    </source>
</evidence>
<protein>
    <recommendedName>
        <fullName evidence="16">Ceramide very long chain fatty acid hydroxylase</fullName>
        <ecNumber evidence="16">1.-.-.-</ecNumber>
    </recommendedName>
</protein>
<feature type="binding site" description="axial binding residue" evidence="18">
    <location>
        <position position="68"/>
    </location>
    <ligand>
        <name>heme</name>
        <dbReference type="ChEBI" id="CHEBI:30413"/>
    </ligand>
    <ligandPart>
        <name>Fe</name>
        <dbReference type="ChEBI" id="CHEBI:18248"/>
    </ligandPart>
</feature>
<feature type="binding site" evidence="17">
    <location>
        <position position="271"/>
    </location>
    <ligand>
        <name>Zn(2+)</name>
        <dbReference type="ChEBI" id="CHEBI:29105"/>
        <label>2</label>
    </ligand>
</feature>
<dbReference type="InterPro" id="IPR006694">
    <property type="entry name" value="Fatty_acid_hydroxylase"/>
</dbReference>
<evidence type="ECO:0000256" key="13">
    <source>
        <dbReference type="ARBA" id="ARBA00023098"/>
    </source>
</evidence>
<evidence type="ECO:0000259" key="21">
    <source>
        <dbReference type="PROSITE" id="PS50255"/>
    </source>
</evidence>
<dbReference type="VEuPathDB" id="FungiDB:jhhlp_001496"/>
<keyword evidence="7 16" id="KW-0256">Endoplasmic reticulum</keyword>
<keyword evidence="15 16" id="KW-0275">Fatty acid biosynthesis</keyword>
<dbReference type="Proteomes" id="UP000233524">
    <property type="component" value="Unassembled WGS sequence"/>
</dbReference>
<evidence type="ECO:0000256" key="12">
    <source>
        <dbReference type="ARBA" id="ARBA00023004"/>
    </source>
</evidence>
<feature type="region of interest" description="Disordered" evidence="19">
    <location>
        <begin position="109"/>
        <end position="130"/>
    </location>
</feature>
<feature type="binding site" evidence="17">
    <location>
        <position position="268"/>
    </location>
    <ligand>
        <name>Zn(2+)</name>
        <dbReference type="ChEBI" id="CHEBI:29105"/>
        <label>1</label>
    </ligand>
</feature>
<dbReference type="Pfam" id="PF04116">
    <property type="entry name" value="FA_hydroxylase"/>
    <property type="match status" value="1"/>
</dbReference>
<dbReference type="FunFam" id="3.10.120.10:FF:000007">
    <property type="entry name" value="Sulfite oxidase, mitochondrial"/>
    <property type="match status" value="1"/>
</dbReference>
<keyword evidence="8 16" id="KW-0276">Fatty acid metabolism</keyword>
<dbReference type="SMART" id="SM01117">
    <property type="entry name" value="Cyt-b5"/>
    <property type="match status" value="1"/>
</dbReference>
<keyword evidence="4 18" id="KW-0349">Heme</keyword>
<dbReference type="PIRSF" id="PIRSF005149">
    <property type="entry name" value="IPC-B_HD"/>
    <property type="match status" value="1"/>
</dbReference>
<dbReference type="GO" id="GO:0080132">
    <property type="term" value="F:fatty acid 2-hydroxylase activity"/>
    <property type="evidence" value="ECO:0007669"/>
    <property type="project" value="InterPro"/>
</dbReference>
<dbReference type="EC" id="1.-.-.-" evidence="16"/>
<dbReference type="STRING" id="41688.A0A2N3NID2"/>
<dbReference type="InterPro" id="IPR014430">
    <property type="entry name" value="Scs7"/>
</dbReference>
<evidence type="ECO:0000256" key="3">
    <source>
        <dbReference type="ARBA" id="ARBA00022516"/>
    </source>
</evidence>
<evidence type="ECO:0000256" key="11">
    <source>
        <dbReference type="ARBA" id="ARBA00023002"/>
    </source>
</evidence>
<reference evidence="22 23" key="1">
    <citation type="journal article" date="2017" name="G3 (Bethesda)">
        <title>First Draft Genome Sequence of the Pathogenic Fungus Lomentospora prolificans (Formerly Scedosporium prolificans).</title>
        <authorList>
            <person name="Luo R."/>
            <person name="Zimin A."/>
            <person name="Workman R."/>
            <person name="Fan Y."/>
            <person name="Pertea G."/>
            <person name="Grossman N."/>
            <person name="Wear M.P."/>
            <person name="Jia B."/>
            <person name="Miller H."/>
            <person name="Casadevall A."/>
            <person name="Timp W."/>
            <person name="Zhang S.X."/>
            <person name="Salzberg S.L."/>
        </authorList>
    </citation>
    <scope>NUCLEOTIDE SEQUENCE [LARGE SCALE GENOMIC DNA]</scope>
    <source>
        <strain evidence="22 23">JHH-5317</strain>
    </source>
</reference>
<proteinExistence type="inferred from homology"/>
<keyword evidence="3 16" id="KW-0444">Lipid biosynthesis</keyword>
<dbReference type="PROSITE" id="PS50255">
    <property type="entry name" value="CYTOCHROME_B5_2"/>
    <property type="match status" value="1"/>
</dbReference>
<evidence type="ECO:0000256" key="19">
    <source>
        <dbReference type="SAM" id="MobiDB-lite"/>
    </source>
</evidence>
<evidence type="ECO:0000256" key="9">
    <source>
        <dbReference type="ARBA" id="ARBA00022833"/>
    </source>
</evidence>
<keyword evidence="10 20" id="KW-1133">Transmembrane helix</keyword>
<gene>
    <name evidence="22" type="ORF">jhhlp_001496</name>
</gene>
<dbReference type="InterPro" id="IPR036400">
    <property type="entry name" value="Cyt_B5-like_heme/steroid_sf"/>
</dbReference>
<feature type="binding site" evidence="17">
    <location>
        <position position="332"/>
    </location>
    <ligand>
        <name>Zn(2+)</name>
        <dbReference type="ChEBI" id="CHEBI:29105"/>
        <label>1</label>
    </ligand>
</feature>
<dbReference type="AlphaFoldDB" id="A0A2N3NID2"/>
<dbReference type="SUPFAM" id="SSF55856">
    <property type="entry name" value="Cytochrome b5-like heme/steroid binding domain"/>
    <property type="match status" value="1"/>
</dbReference>
<feature type="transmembrane region" description="Helical" evidence="20">
    <location>
        <begin position="228"/>
        <end position="247"/>
    </location>
</feature>
<name>A0A2N3NID2_9PEZI</name>
<dbReference type="GO" id="GO:0005506">
    <property type="term" value="F:iron ion binding"/>
    <property type="evidence" value="ECO:0007669"/>
    <property type="project" value="UniProtKB-UniRule"/>
</dbReference>
<accession>A0A2N3NID2</accession>
<evidence type="ECO:0000256" key="6">
    <source>
        <dbReference type="ARBA" id="ARBA00022723"/>
    </source>
</evidence>
<evidence type="ECO:0000313" key="23">
    <source>
        <dbReference type="Proteomes" id="UP000233524"/>
    </source>
</evidence>
<evidence type="ECO:0000256" key="5">
    <source>
        <dbReference type="ARBA" id="ARBA00022692"/>
    </source>
</evidence>
<keyword evidence="13 16" id="KW-0443">Lipid metabolism</keyword>
<evidence type="ECO:0000256" key="1">
    <source>
        <dbReference type="ARBA" id="ARBA00004477"/>
    </source>
</evidence>
<feature type="binding site" evidence="17">
    <location>
        <position position="328"/>
    </location>
    <ligand>
        <name>Zn(2+)</name>
        <dbReference type="ChEBI" id="CHEBI:29105"/>
        <label>1</label>
    </ligand>
</feature>
<sequence>MPSRTLPTFTRAEVEAHSTAKSCYVTIGTKVYDITDFAEDHPGGADLIYDYGGKDIEDILKDEVSHTHSETAYDILDECLVGFLVSAKASNGSANGSAKLANGIASEKTPVDEHGRAVHPRTGMSCEEDLSKETDFSSDYKKHKFLDLGRPLFPQIWFGGFSKEFYLDQVHRPRHYKGGESAPLFGNFLEPLSKTPWWVVPTLWLPMVAYGSYLAVQGFSNYGSFAAYWLFGFFLWSFIEYCLHRFLFHLDEYLPDNRVFITLHFLLHGIHHYLPMDKYRLVMPPTLFIVLATPFWYLAHALFFYSWHVATTVYCGGIFGYVCYDMTHYFLHHQNLPLWYKALKKYHLEHHFLDYELGFGVTSKFWDTVFGTELKPNGKSA</sequence>
<keyword evidence="23" id="KW-1185">Reference proteome</keyword>
<feature type="binding site" evidence="17">
    <location>
        <position position="249"/>
    </location>
    <ligand>
        <name>Zn(2+)</name>
        <dbReference type="ChEBI" id="CHEBI:29105"/>
        <label>1</label>
    </ligand>
</feature>
<evidence type="ECO:0000256" key="18">
    <source>
        <dbReference type="PIRSR" id="PIRSR005149-50"/>
    </source>
</evidence>
<feature type="transmembrane region" description="Helical" evidence="20">
    <location>
        <begin position="305"/>
        <end position="324"/>
    </location>
</feature>
<evidence type="ECO:0000256" key="15">
    <source>
        <dbReference type="ARBA" id="ARBA00023160"/>
    </source>
</evidence>
<keyword evidence="5 20" id="KW-0812">Transmembrane</keyword>
<dbReference type="GO" id="GO:0005789">
    <property type="term" value="C:endoplasmic reticulum membrane"/>
    <property type="evidence" value="ECO:0007669"/>
    <property type="project" value="UniProtKB-SubCell"/>
</dbReference>
<dbReference type="GO" id="GO:0006633">
    <property type="term" value="P:fatty acid biosynthetic process"/>
    <property type="evidence" value="ECO:0007669"/>
    <property type="project" value="UniProtKB-KW"/>
</dbReference>
<dbReference type="InterPro" id="IPR001199">
    <property type="entry name" value="Cyt_B5-like_heme/steroid-bd"/>
</dbReference>